<gene>
    <name evidence="1" type="ORF">APZ42_006890</name>
</gene>
<organism evidence="1 2">
    <name type="scientific">Daphnia magna</name>
    <dbReference type="NCBI Taxonomy" id="35525"/>
    <lineage>
        <taxon>Eukaryota</taxon>
        <taxon>Metazoa</taxon>
        <taxon>Ecdysozoa</taxon>
        <taxon>Arthropoda</taxon>
        <taxon>Crustacea</taxon>
        <taxon>Branchiopoda</taxon>
        <taxon>Diplostraca</taxon>
        <taxon>Cladocera</taxon>
        <taxon>Anomopoda</taxon>
        <taxon>Daphniidae</taxon>
        <taxon>Daphnia</taxon>
    </lineage>
</organism>
<evidence type="ECO:0000313" key="2">
    <source>
        <dbReference type="Proteomes" id="UP000076858"/>
    </source>
</evidence>
<evidence type="ECO:0000313" key="1">
    <source>
        <dbReference type="EMBL" id="KZR97955.1"/>
    </source>
</evidence>
<name>A0A164FMX8_9CRUS</name>
<proteinExistence type="predicted"/>
<protein>
    <submittedName>
        <fullName evidence="1">Uncharacterized protein</fullName>
    </submittedName>
</protein>
<dbReference type="AlphaFoldDB" id="A0A164FMX8"/>
<reference evidence="1 2" key="1">
    <citation type="submission" date="2016-03" db="EMBL/GenBank/DDBJ databases">
        <title>EvidentialGene: Evidence-directed Construction of Genes on Genomes.</title>
        <authorList>
            <person name="Gilbert D.G."/>
            <person name="Choi J.-H."/>
            <person name="Mockaitis K."/>
            <person name="Colbourne J."/>
            <person name="Pfrender M."/>
        </authorList>
    </citation>
    <scope>NUCLEOTIDE SEQUENCE [LARGE SCALE GENOMIC DNA]</scope>
    <source>
        <strain evidence="1 2">Xinb3</strain>
        <tissue evidence="1">Complete organism</tissue>
    </source>
</reference>
<dbReference type="EMBL" id="LRGB01019301">
    <property type="protein sequence ID" value="KZR97955.1"/>
    <property type="molecule type" value="Genomic_DNA"/>
</dbReference>
<dbReference type="Proteomes" id="UP000076858">
    <property type="component" value="Unassembled WGS sequence"/>
</dbReference>
<accession>A0A164FMX8</accession>
<keyword evidence="2" id="KW-1185">Reference proteome</keyword>
<comment type="caution">
    <text evidence="1">The sequence shown here is derived from an EMBL/GenBank/DDBJ whole genome shotgun (WGS) entry which is preliminary data.</text>
</comment>
<sequence>MTLFSSTFSLKKPLTPQRPQVHLLPPPGSKSMIAWIQEKTMLGKVNFTVANHNSSAL</sequence>